<dbReference type="GO" id="GO:0006974">
    <property type="term" value="P:DNA damage response"/>
    <property type="evidence" value="ECO:0007669"/>
    <property type="project" value="TreeGrafter"/>
</dbReference>
<feature type="compositionally biased region" description="Polar residues" evidence="2">
    <location>
        <begin position="719"/>
        <end position="746"/>
    </location>
</feature>
<evidence type="ECO:0000256" key="1">
    <source>
        <dbReference type="SAM" id="Coils"/>
    </source>
</evidence>
<feature type="coiled-coil region" evidence="1">
    <location>
        <begin position="180"/>
        <end position="207"/>
    </location>
</feature>
<feature type="compositionally biased region" description="Basic residues" evidence="2">
    <location>
        <begin position="35"/>
        <end position="45"/>
    </location>
</feature>
<feature type="compositionally biased region" description="Low complexity" evidence="2">
    <location>
        <begin position="495"/>
        <end position="520"/>
    </location>
</feature>
<dbReference type="GO" id="GO:0031297">
    <property type="term" value="P:replication fork processing"/>
    <property type="evidence" value="ECO:0007669"/>
    <property type="project" value="TreeGrafter"/>
</dbReference>
<dbReference type="Proteomes" id="UP001181693">
    <property type="component" value="Unassembled WGS sequence"/>
</dbReference>
<dbReference type="GO" id="GO:0043596">
    <property type="term" value="C:nuclear replication fork"/>
    <property type="evidence" value="ECO:0007669"/>
    <property type="project" value="TreeGrafter"/>
</dbReference>
<evidence type="ECO:0000313" key="3">
    <source>
        <dbReference type="EMBL" id="DBA27069.1"/>
    </source>
</evidence>
<dbReference type="PANTHER" id="PTHR16434:SF2">
    <property type="entry name" value="EWING'S TUMOR-ASSOCIATED ANTIGEN 1"/>
    <property type="match status" value="1"/>
</dbReference>
<sequence>MASRRRHGTDKSRRPCEEEEKRDPESSSRETPGKSKSKKLSRGRKSAAASLSSPSSTSVASRREKEEESSSNKRTPQFLSKCKPWDINSPSRDGEQHNEIFWDPNSPTCFKLEKGKKKTANKCIVEISDIVNRIAPKDGTPTNSEASYLGVWIGEDAIPCTPVVTRTRTKLTRSRILKTEEELMELAKQLDRNLVEHKDQNDEMMEKAQETVNVVSDQADNDGSFLEFIPEEEEIALALKAASQSSGVGAENGSQKSVDQEAEEALNALFDCATQKFSGRLSQGLLHVSTSSIQEFVSETENATVKNHLLTKDKVPLQNDKSLGHLPLICKVQSNTLQCKKNSQQAVFSEKEPVKSSAMAHSASNSQDDFEDDWGDDILEDDSFVMQITQNPELIATPKINLTSRTTKDSNLDTVRGKDSTACQAKTITSNKPNHFKFAPQIFNQAGGSKMKTPEVNRTESSQVKTIEEHKKDRMISSAPPPKPSGVQATKPNITGLKSSTSSSSNTGVSKTYTFSSKPFSSKKEKDEPTQKGVQAVQQTHAISKNKESVYVDEWDDPKFSDEVLDMFCKSDSLWEGKDDDDDLLYQVCDDVERLTQVQEGNTQLCSSSHNFSTKSGLNNKAETLVATNSSHVSNKFSGNMLSSNKSGAKGVSTASVGGNSFQNSSFQRTNPSCSTFSRSNSLPSEVESKKFNELPSQFVNNSQTTTASTRTTHAPSKYSFTKTKPSQSLSVHTNSSFSGNGTSKGPQGYVDSNKINTHMQPHVLSSQQSSIKRHFSESTIHSSKVFVSEDRSKKCSMEEIERKKQEALARRKMREKIGSYDKAPT</sequence>
<keyword evidence="4" id="KW-1185">Reference proteome</keyword>
<feature type="compositionally biased region" description="Polar residues" evidence="2">
    <location>
        <begin position="532"/>
        <end position="541"/>
    </location>
</feature>
<feature type="compositionally biased region" description="Basic and acidic residues" evidence="2">
    <location>
        <begin position="9"/>
        <end position="33"/>
    </location>
</feature>
<evidence type="ECO:0008006" key="5">
    <source>
        <dbReference type="Google" id="ProtNLM"/>
    </source>
</evidence>
<dbReference type="Pfam" id="PF15350">
    <property type="entry name" value="ETAA1"/>
    <property type="match status" value="2"/>
</dbReference>
<dbReference type="EMBL" id="DYDO01000004">
    <property type="protein sequence ID" value="DBA27069.1"/>
    <property type="molecule type" value="Genomic_DNA"/>
</dbReference>
<evidence type="ECO:0000256" key="2">
    <source>
        <dbReference type="SAM" id="MobiDB-lite"/>
    </source>
</evidence>
<feature type="region of interest" description="Disordered" evidence="2">
    <location>
        <begin position="348"/>
        <end position="373"/>
    </location>
</feature>
<organism evidence="3 4">
    <name type="scientific">Pyxicephalus adspersus</name>
    <name type="common">African bullfrog</name>
    <dbReference type="NCBI Taxonomy" id="30357"/>
    <lineage>
        <taxon>Eukaryota</taxon>
        <taxon>Metazoa</taxon>
        <taxon>Chordata</taxon>
        <taxon>Craniata</taxon>
        <taxon>Vertebrata</taxon>
        <taxon>Euteleostomi</taxon>
        <taxon>Amphibia</taxon>
        <taxon>Batrachia</taxon>
        <taxon>Anura</taxon>
        <taxon>Neobatrachia</taxon>
        <taxon>Ranoidea</taxon>
        <taxon>Pyxicephalidae</taxon>
        <taxon>Pyxicephalinae</taxon>
        <taxon>Pyxicephalus</taxon>
    </lineage>
</organism>
<dbReference type="AlphaFoldDB" id="A0AAV3AKP0"/>
<keyword evidence="1" id="KW-0175">Coiled coil</keyword>
<feature type="compositionally biased region" description="Basic and acidic residues" evidence="2">
    <location>
        <begin position="61"/>
        <end position="71"/>
    </location>
</feature>
<feature type="region of interest" description="Disordered" evidence="2">
    <location>
        <begin position="1"/>
        <end position="100"/>
    </location>
</feature>
<comment type="caution">
    <text evidence="3">The sequence shown here is derived from an EMBL/GenBank/DDBJ whole genome shotgun (WGS) entry which is preliminary data.</text>
</comment>
<dbReference type="GO" id="GO:2000001">
    <property type="term" value="P:regulation of DNA damage checkpoint"/>
    <property type="evidence" value="ECO:0007669"/>
    <property type="project" value="TreeGrafter"/>
</dbReference>
<feature type="compositionally biased region" description="Polar residues" evidence="2">
    <location>
        <begin position="695"/>
        <end position="704"/>
    </location>
</feature>
<feature type="compositionally biased region" description="Polar residues" evidence="2">
    <location>
        <begin position="663"/>
        <end position="684"/>
    </location>
</feature>
<protein>
    <recommendedName>
        <fullName evidence="5">Ewing's tumor-associated antigen 1</fullName>
    </recommendedName>
</protein>
<proteinExistence type="predicted"/>
<dbReference type="InterPro" id="IPR029406">
    <property type="entry name" value="ETAA1"/>
</dbReference>
<feature type="region of interest" description="Disordered" evidence="2">
    <location>
        <begin position="446"/>
        <end position="541"/>
    </location>
</feature>
<dbReference type="GO" id="GO:0043539">
    <property type="term" value="F:protein serine/threonine kinase activator activity"/>
    <property type="evidence" value="ECO:0007669"/>
    <property type="project" value="TreeGrafter"/>
</dbReference>
<feature type="region of interest" description="Disordered" evidence="2">
    <location>
        <begin position="807"/>
        <end position="826"/>
    </location>
</feature>
<dbReference type="PANTHER" id="PTHR16434">
    <property type="entry name" value="EWING'S TUMOR-ASSOCIATED ANTIGEN 1 ETAA1"/>
    <property type="match status" value="1"/>
</dbReference>
<feature type="compositionally biased region" description="Low complexity" evidence="2">
    <location>
        <begin position="46"/>
        <end position="60"/>
    </location>
</feature>
<name>A0AAV3AKP0_PYXAD</name>
<accession>A0AAV3AKP0</accession>
<gene>
    <name evidence="3" type="ORF">GDO54_011248</name>
</gene>
<evidence type="ECO:0000313" key="4">
    <source>
        <dbReference type="Proteomes" id="UP001181693"/>
    </source>
</evidence>
<reference evidence="3" key="1">
    <citation type="thesis" date="2020" institute="ProQuest LLC" country="789 East Eisenhower Parkway, Ann Arbor, MI, USA">
        <title>Comparative Genomics and Chromosome Evolution.</title>
        <authorList>
            <person name="Mudd A.B."/>
        </authorList>
    </citation>
    <scope>NUCLEOTIDE SEQUENCE</scope>
    <source>
        <strain evidence="3">1538</strain>
        <tissue evidence="3">Blood</tissue>
    </source>
</reference>
<feature type="compositionally biased region" description="Basic and acidic residues" evidence="2">
    <location>
        <begin position="466"/>
        <end position="475"/>
    </location>
</feature>
<feature type="region of interest" description="Disordered" evidence="2">
    <location>
        <begin position="663"/>
        <end position="751"/>
    </location>
</feature>